<dbReference type="GO" id="GO:0042742">
    <property type="term" value="P:defense response to bacterium"/>
    <property type="evidence" value="ECO:0007669"/>
    <property type="project" value="UniProtKB-KW"/>
</dbReference>
<evidence type="ECO:0000256" key="4">
    <source>
        <dbReference type="ARBA" id="ARBA00022801"/>
    </source>
</evidence>
<dbReference type="InterPro" id="IPR023346">
    <property type="entry name" value="Lysozyme-like_dom_sf"/>
</dbReference>
<proteinExistence type="inferred from homology"/>
<dbReference type="GO" id="GO:0003796">
    <property type="term" value="F:lysozyme activity"/>
    <property type="evidence" value="ECO:0007669"/>
    <property type="project" value="UniProtKB-EC"/>
</dbReference>
<evidence type="ECO:0000256" key="3">
    <source>
        <dbReference type="ARBA" id="ARBA00022638"/>
    </source>
</evidence>
<keyword evidence="2 7" id="KW-0929">Antimicrobial</keyword>
<dbReference type="InterPro" id="IPR002196">
    <property type="entry name" value="Glyco_hydro_24"/>
</dbReference>
<keyword evidence="4 7" id="KW-0378">Hydrolase</keyword>
<dbReference type="GO" id="GO:0009253">
    <property type="term" value="P:peptidoglycan catabolic process"/>
    <property type="evidence" value="ECO:0007669"/>
    <property type="project" value="InterPro"/>
</dbReference>
<evidence type="ECO:0000313" key="9">
    <source>
        <dbReference type="Proteomes" id="UP000013009"/>
    </source>
</evidence>
<dbReference type="PANTHER" id="PTHR38107">
    <property type="match status" value="1"/>
</dbReference>
<gene>
    <name evidence="8" type="ORF">F889_00499</name>
</gene>
<keyword evidence="5" id="KW-1035">Host cytoplasm</keyword>
<dbReference type="SUPFAM" id="SSF53955">
    <property type="entry name" value="Lysozyme-like"/>
    <property type="match status" value="1"/>
</dbReference>
<dbReference type="InterPro" id="IPR023347">
    <property type="entry name" value="Lysozyme_dom_sf"/>
</dbReference>
<dbReference type="EMBL" id="APRZ01000006">
    <property type="protein sequence ID" value="ENX36337.1"/>
    <property type="molecule type" value="Genomic_DNA"/>
</dbReference>
<sequence length="185" mass="20077">MDRKPFFDAARFLAGGKLTQAQVDDLNKVVDGLSALKGMKTSTVGINLITSFEDLRLNAYDDGVGVWTIGYGTTVYPNGVKVKKGDVCTLDQAKAYFAHDLNRFETAVNSAVTAPVSQNQFDALVSLTYNIGENAFKGSTLLKKLNAKDNQGAADQFLVWNHGGGKVLKGLVRRRAAEAELFLKK</sequence>
<protein>
    <recommendedName>
        <fullName evidence="7">Lysozyme</fullName>
        <ecNumber evidence="7">3.2.1.17</ecNumber>
    </recommendedName>
</protein>
<evidence type="ECO:0000256" key="6">
    <source>
        <dbReference type="ARBA" id="ARBA00023295"/>
    </source>
</evidence>
<dbReference type="PATRIC" id="fig|1217695.3.peg.481"/>
<dbReference type="HOGENOM" id="CLU_091641_3_1_6"/>
<evidence type="ECO:0000313" key="8">
    <source>
        <dbReference type="EMBL" id="ENX36337.1"/>
    </source>
</evidence>
<dbReference type="PANTHER" id="PTHR38107:SF3">
    <property type="entry name" value="LYSOZYME RRRD-RELATED"/>
    <property type="match status" value="1"/>
</dbReference>
<dbReference type="InterPro" id="IPR034690">
    <property type="entry name" value="Endolysin_T4_type"/>
</dbReference>
<dbReference type="AlphaFoldDB" id="N9RB29"/>
<name>N9RB29_9GAMM</name>
<dbReference type="GO" id="GO:0031640">
    <property type="term" value="P:killing of cells of another organism"/>
    <property type="evidence" value="ECO:0007669"/>
    <property type="project" value="UniProtKB-KW"/>
</dbReference>
<dbReference type="RefSeq" id="WP_005269898.1">
    <property type="nucleotide sequence ID" value="NZ_KB850193.1"/>
</dbReference>
<dbReference type="Pfam" id="PF00959">
    <property type="entry name" value="Phage_lysozyme"/>
    <property type="match status" value="1"/>
</dbReference>
<keyword evidence="3 7" id="KW-0081">Bacteriolytic enzyme</keyword>
<evidence type="ECO:0000256" key="1">
    <source>
        <dbReference type="ARBA" id="ARBA00000632"/>
    </source>
</evidence>
<evidence type="ECO:0000256" key="7">
    <source>
        <dbReference type="RuleBase" id="RU003788"/>
    </source>
</evidence>
<organism evidence="8 9">
    <name type="scientific">Acinetobacter colistiniresistens</name>
    <dbReference type="NCBI Taxonomy" id="280145"/>
    <lineage>
        <taxon>Bacteria</taxon>
        <taxon>Pseudomonadati</taxon>
        <taxon>Pseudomonadota</taxon>
        <taxon>Gammaproteobacteria</taxon>
        <taxon>Moraxellales</taxon>
        <taxon>Moraxellaceae</taxon>
        <taxon>Acinetobacter</taxon>
    </lineage>
</organism>
<dbReference type="GO" id="GO:0016998">
    <property type="term" value="P:cell wall macromolecule catabolic process"/>
    <property type="evidence" value="ECO:0007669"/>
    <property type="project" value="InterPro"/>
</dbReference>
<comment type="catalytic activity">
    <reaction evidence="1 7">
        <text>Hydrolysis of (1-&gt;4)-beta-linkages between N-acetylmuramic acid and N-acetyl-D-glucosamine residues in a peptidoglycan and between N-acetyl-D-glucosamine residues in chitodextrins.</text>
        <dbReference type="EC" id="3.2.1.17"/>
    </reaction>
</comment>
<dbReference type="EC" id="3.2.1.17" evidence="7"/>
<evidence type="ECO:0000256" key="5">
    <source>
        <dbReference type="ARBA" id="ARBA00023200"/>
    </source>
</evidence>
<dbReference type="InterPro" id="IPR033907">
    <property type="entry name" value="Endolysin_autolysin"/>
</dbReference>
<dbReference type="InterPro" id="IPR051018">
    <property type="entry name" value="Bacteriophage_GH24"/>
</dbReference>
<dbReference type="Proteomes" id="UP000013009">
    <property type="component" value="Unassembled WGS sequence"/>
</dbReference>
<keyword evidence="6 7" id="KW-0326">Glycosidase</keyword>
<evidence type="ECO:0000256" key="2">
    <source>
        <dbReference type="ARBA" id="ARBA00022529"/>
    </source>
</evidence>
<dbReference type="Gene3D" id="1.10.530.40">
    <property type="match status" value="1"/>
</dbReference>
<comment type="caution">
    <text evidence="8">The sequence shown here is derived from an EMBL/GenBank/DDBJ whole genome shotgun (WGS) entry which is preliminary data.</text>
</comment>
<reference evidence="8 9" key="1">
    <citation type="submission" date="2013-02" db="EMBL/GenBank/DDBJ databases">
        <title>The Genome Sequence of Acinetobacter sp. NIPH 1859.</title>
        <authorList>
            <consortium name="The Broad Institute Genome Sequencing Platform"/>
            <consortium name="The Broad Institute Genome Sequencing Center for Infectious Disease"/>
            <person name="Cerqueira G."/>
            <person name="Feldgarden M."/>
            <person name="Courvalin P."/>
            <person name="Perichon B."/>
            <person name="Grillot-Courvalin C."/>
            <person name="Clermont D."/>
            <person name="Rocha E."/>
            <person name="Yoon E.-J."/>
            <person name="Nemec A."/>
            <person name="Walker B."/>
            <person name="Young S.K."/>
            <person name="Zeng Q."/>
            <person name="Gargeya S."/>
            <person name="Fitzgerald M."/>
            <person name="Haas B."/>
            <person name="Abouelleil A."/>
            <person name="Alvarado L."/>
            <person name="Arachchi H.M."/>
            <person name="Berlin A.M."/>
            <person name="Chapman S.B."/>
            <person name="Dewar J."/>
            <person name="Goldberg J."/>
            <person name="Griggs A."/>
            <person name="Gujja S."/>
            <person name="Hansen M."/>
            <person name="Howarth C."/>
            <person name="Imamovic A."/>
            <person name="Larimer J."/>
            <person name="McCowan C."/>
            <person name="Murphy C."/>
            <person name="Neiman D."/>
            <person name="Pearson M."/>
            <person name="Priest M."/>
            <person name="Roberts A."/>
            <person name="Saif S."/>
            <person name="Shea T."/>
            <person name="Sisk P."/>
            <person name="Sykes S."/>
            <person name="Wortman J."/>
            <person name="Nusbaum C."/>
            <person name="Birren B."/>
        </authorList>
    </citation>
    <scope>NUCLEOTIDE SEQUENCE [LARGE SCALE GENOMIC DNA]</scope>
    <source>
        <strain evidence="8 9">NIPH 1859</strain>
    </source>
</reference>
<keyword evidence="9" id="KW-1185">Reference proteome</keyword>
<dbReference type="HAMAP" id="MF_04110">
    <property type="entry name" value="ENDOLYSIN_T4"/>
    <property type="match status" value="1"/>
</dbReference>
<dbReference type="OrthoDB" id="8141296at2"/>
<accession>N9RB29</accession>
<dbReference type="CDD" id="cd00737">
    <property type="entry name" value="lyz_endolysin_autolysin"/>
    <property type="match status" value="1"/>
</dbReference>
<comment type="similarity">
    <text evidence="7">Belongs to the glycosyl hydrolase 24 family.</text>
</comment>